<dbReference type="EMBL" id="CP060010">
    <property type="protein sequence ID" value="QTN36797.1"/>
    <property type="molecule type" value="Genomic_DNA"/>
</dbReference>
<reference evidence="2" key="1">
    <citation type="submission" date="2020-07" db="EMBL/GenBank/DDBJ databases">
        <title>Genome sequences of bacteria associated with the marine, planktonic diatom Thalassiosira profunda strain ECT2AJA-044.</title>
        <authorList>
            <person name="Gargas C.B."/>
            <person name="Roberts W.R."/>
            <person name="Alverson A.J."/>
        </authorList>
    </citation>
    <scope>NUCLEOTIDE SEQUENCE</scope>
    <source>
        <strain evidence="2">ECT2AJA-044</strain>
    </source>
</reference>
<dbReference type="AlphaFoldDB" id="A0A975ER31"/>
<protein>
    <recommendedName>
        <fullName evidence="4">Secreted protein</fullName>
    </recommendedName>
</protein>
<evidence type="ECO:0008006" key="4">
    <source>
        <dbReference type="Google" id="ProtNLM"/>
    </source>
</evidence>
<proteinExistence type="predicted"/>
<feature type="chain" id="PRO_5037938234" description="Secreted protein" evidence="1">
    <location>
        <begin position="26"/>
        <end position="119"/>
    </location>
</feature>
<feature type="signal peptide" evidence="1">
    <location>
        <begin position="1"/>
        <end position="25"/>
    </location>
</feature>
<evidence type="ECO:0000313" key="3">
    <source>
        <dbReference type="Proteomes" id="UP000665026"/>
    </source>
</evidence>
<accession>A0A975ER31</accession>
<gene>
    <name evidence="2" type="ORF">HZ995_04585</name>
</gene>
<name>A0A975ER31_9RHOB</name>
<dbReference type="KEGG" id="cact:HZ995_04585"/>
<evidence type="ECO:0000313" key="2">
    <source>
        <dbReference type="EMBL" id="QTN36797.1"/>
    </source>
</evidence>
<organism evidence="2 3">
    <name type="scientific">Cognatishimia activa</name>
    <dbReference type="NCBI Taxonomy" id="1715691"/>
    <lineage>
        <taxon>Bacteria</taxon>
        <taxon>Pseudomonadati</taxon>
        <taxon>Pseudomonadota</taxon>
        <taxon>Alphaproteobacteria</taxon>
        <taxon>Rhodobacterales</taxon>
        <taxon>Paracoccaceae</taxon>
        <taxon>Cognatishimia</taxon>
    </lineage>
</organism>
<dbReference type="Proteomes" id="UP000665026">
    <property type="component" value="Chromosome"/>
</dbReference>
<sequence>MKINILKSILYTHFALLISSTTLLADNQRNLSLSQPYSNCLAKAYVRNLQKNDPPTKTIDQIRQLAERNCRRQETKMKKNLSKAYECSDECPIAVETAEMIKQGMYLTIKFELFGPPSN</sequence>
<dbReference type="RefSeq" id="WP_209357493.1">
    <property type="nucleotide sequence ID" value="NZ_CP060010.1"/>
</dbReference>
<keyword evidence="1" id="KW-0732">Signal</keyword>
<evidence type="ECO:0000256" key="1">
    <source>
        <dbReference type="SAM" id="SignalP"/>
    </source>
</evidence>